<evidence type="ECO:0000256" key="1">
    <source>
        <dbReference type="SAM" id="MobiDB-lite"/>
    </source>
</evidence>
<proteinExistence type="predicted"/>
<keyword evidence="3" id="KW-1185">Reference proteome</keyword>
<gene>
    <name evidence="2" type="ORF">CIPAW_06G017500</name>
</gene>
<comment type="caution">
    <text evidence="2">The sequence shown here is derived from an EMBL/GenBank/DDBJ whole genome shotgun (WGS) entry which is preliminary data.</text>
</comment>
<name>A0A8T1Q4Z6_CARIL</name>
<dbReference type="Proteomes" id="UP000811609">
    <property type="component" value="Chromosome 6"/>
</dbReference>
<evidence type="ECO:0000313" key="3">
    <source>
        <dbReference type="Proteomes" id="UP000811609"/>
    </source>
</evidence>
<dbReference type="EMBL" id="CM031814">
    <property type="protein sequence ID" value="KAG6650068.1"/>
    <property type="molecule type" value="Genomic_DNA"/>
</dbReference>
<protein>
    <submittedName>
        <fullName evidence="2">Uncharacterized protein</fullName>
    </submittedName>
</protein>
<feature type="region of interest" description="Disordered" evidence="1">
    <location>
        <begin position="1"/>
        <end position="27"/>
    </location>
</feature>
<organism evidence="2 3">
    <name type="scientific">Carya illinoinensis</name>
    <name type="common">Pecan</name>
    <dbReference type="NCBI Taxonomy" id="32201"/>
    <lineage>
        <taxon>Eukaryota</taxon>
        <taxon>Viridiplantae</taxon>
        <taxon>Streptophyta</taxon>
        <taxon>Embryophyta</taxon>
        <taxon>Tracheophyta</taxon>
        <taxon>Spermatophyta</taxon>
        <taxon>Magnoliopsida</taxon>
        <taxon>eudicotyledons</taxon>
        <taxon>Gunneridae</taxon>
        <taxon>Pentapetalae</taxon>
        <taxon>rosids</taxon>
        <taxon>fabids</taxon>
        <taxon>Fagales</taxon>
        <taxon>Juglandaceae</taxon>
        <taxon>Carya</taxon>
    </lineage>
</organism>
<sequence length="109" mass="12452">MSSNEGHRLPVQSRHHKLEPPSSGHHRAAQLLRVTSPTVPLFFLGFMHYKRRCKIRAPCSKGMSGLLTQEMPVALMCSGRNAVWWWRRLRSSYMVEGAEIVLEPHKMGS</sequence>
<evidence type="ECO:0000313" key="2">
    <source>
        <dbReference type="EMBL" id="KAG6650068.1"/>
    </source>
</evidence>
<dbReference type="AlphaFoldDB" id="A0A8T1Q4Z6"/>
<reference evidence="2" key="1">
    <citation type="submission" date="2020-12" db="EMBL/GenBank/DDBJ databases">
        <title>WGS assembly of Carya illinoinensis cv. Pawnee.</title>
        <authorList>
            <person name="Platts A."/>
            <person name="Shu S."/>
            <person name="Wright S."/>
            <person name="Barry K."/>
            <person name="Edger P."/>
            <person name="Pires J.C."/>
            <person name="Schmutz J."/>
        </authorList>
    </citation>
    <scope>NUCLEOTIDE SEQUENCE</scope>
    <source>
        <tissue evidence="2">Leaf</tissue>
    </source>
</reference>
<accession>A0A8T1Q4Z6</accession>
<dbReference type="EMBL" id="CM031814">
    <property type="protein sequence ID" value="KAG6650062.1"/>
    <property type="molecule type" value="Genomic_DNA"/>
</dbReference>